<dbReference type="EMBL" id="LCEK01000015">
    <property type="protein sequence ID" value="KKS72007.1"/>
    <property type="molecule type" value="Genomic_DNA"/>
</dbReference>
<evidence type="ECO:0000313" key="4">
    <source>
        <dbReference type="Proteomes" id="UP000033867"/>
    </source>
</evidence>
<proteinExistence type="predicted"/>
<evidence type="ECO:0000313" key="3">
    <source>
        <dbReference type="EMBL" id="KKS72007.1"/>
    </source>
</evidence>
<feature type="transmembrane region" description="Helical" evidence="2">
    <location>
        <begin position="82"/>
        <end position="104"/>
    </location>
</feature>
<comment type="caution">
    <text evidence="3">The sequence shown here is derived from an EMBL/GenBank/DDBJ whole genome shotgun (WGS) entry which is preliminary data.</text>
</comment>
<evidence type="ECO:0000256" key="2">
    <source>
        <dbReference type="SAM" id="Phobius"/>
    </source>
</evidence>
<protein>
    <submittedName>
        <fullName evidence="3">Uncharacterized protein</fullName>
    </submittedName>
</protein>
<accession>A0A0G1BFD0</accession>
<keyword evidence="2" id="KW-1133">Transmembrane helix</keyword>
<feature type="region of interest" description="Disordered" evidence="1">
    <location>
        <begin position="362"/>
        <end position="400"/>
    </location>
</feature>
<sequence length="400" mass="44486">MLGLGKKHKKQEKKGEDLGVPMHTIPDIFYGGNDPVIYHGDETPQTVQKNFSSPSSGKGNTSPQKLVRPSQRDTWIHRHKKILLWVGAVVFLLCVTGGATWYYVQQARGQLGSTDIPTQPETTGTVGEVDMQQPLVPLVATTTVSSTTLNVATTTSIENIESVDPVSFPNILLINSEDADADQLTNEEELIFKTNQDIWDTDDDGYYDGQEITNLYNPSGFAPVKLIDSGLVTEYVSPKWQYRVYYPATWQIGTVDTDGRQVLASTLSGDFVEIRVFDRLASQSFQDWFALNIEKETFQDIQSIITRFKEQSYLRRDGLVAYFVGTQTVTVLIYHPGITGAVPYRHVMRMMIESFRPSTSTAILPTQQPLPTPPGTENSTPEAATTSISGNENRITPPQQ</sequence>
<feature type="region of interest" description="Disordered" evidence="1">
    <location>
        <begin position="39"/>
        <end position="70"/>
    </location>
</feature>
<keyword evidence="2" id="KW-0472">Membrane</keyword>
<feature type="compositionally biased region" description="Polar residues" evidence="1">
    <location>
        <begin position="43"/>
        <end position="64"/>
    </location>
</feature>
<feature type="compositionally biased region" description="Polar residues" evidence="1">
    <location>
        <begin position="375"/>
        <end position="400"/>
    </location>
</feature>
<feature type="compositionally biased region" description="Basic residues" evidence="1">
    <location>
        <begin position="1"/>
        <end position="12"/>
    </location>
</feature>
<gene>
    <name evidence="3" type="ORF">UV42_C0015G0010</name>
</gene>
<evidence type="ECO:0000256" key="1">
    <source>
        <dbReference type="SAM" id="MobiDB-lite"/>
    </source>
</evidence>
<reference evidence="3 4" key="1">
    <citation type="journal article" date="2015" name="Nature">
        <title>rRNA introns, odd ribosomes, and small enigmatic genomes across a large radiation of phyla.</title>
        <authorList>
            <person name="Brown C.T."/>
            <person name="Hug L.A."/>
            <person name="Thomas B.C."/>
            <person name="Sharon I."/>
            <person name="Castelle C.J."/>
            <person name="Singh A."/>
            <person name="Wilkins M.J."/>
            <person name="Williams K.H."/>
            <person name="Banfield J.F."/>
        </authorList>
    </citation>
    <scope>NUCLEOTIDE SEQUENCE [LARGE SCALE GENOMIC DNA]</scope>
</reference>
<organism evidence="3 4">
    <name type="scientific">Candidatus Magasanikbacteria bacterium GW2011_GWE2_42_7</name>
    <dbReference type="NCBI Taxonomy" id="1619052"/>
    <lineage>
        <taxon>Bacteria</taxon>
        <taxon>Candidatus Magasanikiibacteriota</taxon>
    </lineage>
</organism>
<dbReference type="AlphaFoldDB" id="A0A0G1BFD0"/>
<name>A0A0G1BFD0_9BACT</name>
<keyword evidence="2" id="KW-0812">Transmembrane</keyword>
<feature type="region of interest" description="Disordered" evidence="1">
    <location>
        <begin position="1"/>
        <end position="20"/>
    </location>
</feature>
<dbReference type="Proteomes" id="UP000033867">
    <property type="component" value="Unassembled WGS sequence"/>
</dbReference>